<dbReference type="PROSITE" id="PS50931">
    <property type="entry name" value="HTH_LYSR"/>
    <property type="match status" value="1"/>
</dbReference>
<protein>
    <submittedName>
        <fullName evidence="6">DNA-binding transcriptional regulator, LysR family</fullName>
    </submittedName>
</protein>
<dbReference type="AlphaFoldDB" id="A0A1I6D8X1"/>
<evidence type="ECO:0000256" key="1">
    <source>
        <dbReference type="ARBA" id="ARBA00009437"/>
    </source>
</evidence>
<keyword evidence="3 6" id="KW-0238">DNA-binding</keyword>
<keyword evidence="4" id="KW-0804">Transcription</keyword>
<evidence type="ECO:0000256" key="4">
    <source>
        <dbReference type="ARBA" id="ARBA00023163"/>
    </source>
</evidence>
<organism evidence="6 7">
    <name type="scientific">Lentzea waywayandensis</name>
    <dbReference type="NCBI Taxonomy" id="84724"/>
    <lineage>
        <taxon>Bacteria</taxon>
        <taxon>Bacillati</taxon>
        <taxon>Actinomycetota</taxon>
        <taxon>Actinomycetes</taxon>
        <taxon>Pseudonocardiales</taxon>
        <taxon>Pseudonocardiaceae</taxon>
        <taxon>Lentzea</taxon>
    </lineage>
</organism>
<dbReference type="STRING" id="84724.SAMN04488564_1024"/>
<evidence type="ECO:0000313" key="6">
    <source>
        <dbReference type="EMBL" id="SFR01848.1"/>
    </source>
</evidence>
<comment type="similarity">
    <text evidence="1">Belongs to the LysR transcriptional regulatory family.</text>
</comment>
<dbReference type="Gene3D" id="3.40.190.10">
    <property type="entry name" value="Periplasmic binding protein-like II"/>
    <property type="match status" value="2"/>
</dbReference>
<dbReference type="PRINTS" id="PR00039">
    <property type="entry name" value="HTHLYSR"/>
</dbReference>
<dbReference type="RefSeq" id="WP_093588621.1">
    <property type="nucleotide sequence ID" value="NZ_FOYL01000002.1"/>
</dbReference>
<keyword evidence="7" id="KW-1185">Reference proteome</keyword>
<dbReference type="GO" id="GO:0032993">
    <property type="term" value="C:protein-DNA complex"/>
    <property type="evidence" value="ECO:0007669"/>
    <property type="project" value="TreeGrafter"/>
</dbReference>
<evidence type="ECO:0000259" key="5">
    <source>
        <dbReference type="PROSITE" id="PS50931"/>
    </source>
</evidence>
<dbReference type="PANTHER" id="PTHR30346:SF0">
    <property type="entry name" value="HCA OPERON TRANSCRIPTIONAL ACTIVATOR HCAR"/>
    <property type="match status" value="1"/>
</dbReference>
<gene>
    <name evidence="6" type="ORF">SAMN04488564_1024</name>
</gene>
<dbReference type="EMBL" id="FOYL01000002">
    <property type="protein sequence ID" value="SFR01848.1"/>
    <property type="molecule type" value="Genomic_DNA"/>
</dbReference>
<dbReference type="Pfam" id="PF00126">
    <property type="entry name" value="HTH_1"/>
    <property type="match status" value="1"/>
</dbReference>
<reference evidence="7" key="1">
    <citation type="submission" date="2016-10" db="EMBL/GenBank/DDBJ databases">
        <authorList>
            <person name="Varghese N."/>
            <person name="Submissions S."/>
        </authorList>
    </citation>
    <scope>NUCLEOTIDE SEQUENCE [LARGE SCALE GENOMIC DNA]</scope>
    <source>
        <strain evidence="7">DSM 44232</strain>
    </source>
</reference>
<dbReference type="InterPro" id="IPR005119">
    <property type="entry name" value="LysR_subst-bd"/>
</dbReference>
<evidence type="ECO:0000256" key="3">
    <source>
        <dbReference type="ARBA" id="ARBA00023125"/>
    </source>
</evidence>
<dbReference type="PANTHER" id="PTHR30346">
    <property type="entry name" value="TRANSCRIPTIONAL DUAL REGULATOR HCAR-RELATED"/>
    <property type="match status" value="1"/>
</dbReference>
<name>A0A1I6D8X1_9PSEU</name>
<keyword evidence="2" id="KW-0805">Transcription regulation</keyword>
<dbReference type="CDD" id="cd05466">
    <property type="entry name" value="PBP2_LTTR_substrate"/>
    <property type="match status" value="1"/>
</dbReference>
<feature type="domain" description="HTH lysR-type" evidence="5">
    <location>
        <begin position="1"/>
        <end position="58"/>
    </location>
</feature>
<evidence type="ECO:0000256" key="2">
    <source>
        <dbReference type="ARBA" id="ARBA00023015"/>
    </source>
</evidence>
<dbReference type="GO" id="GO:0003700">
    <property type="term" value="F:DNA-binding transcription factor activity"/>
    <property type="evidence" value="ECO:0007669"/>
    <property type="project" value="InterPro"/>
</dbReference>
<sequence length="291" mass="31306">MERREIEIFLTLAEELHFGRTAQRLLVSQARVSQTVARLERRFGVALFERTSRRVALTPVGAALYADVRAGHDRIERGVAAAVAAGRGITGVLTVGLEAPAVAELAAPVFTRFRENNPGVEIVFRETGFTDPLDLLRTGEVDVTVTNAPVGRHGADNAGQDEAGFEEGPLLYTEPVVLAVARGHRLATRTTVTLDDLDGEVVFRAGRRAAPYRRDPEPPTPAVTLLDLLARVAAEEGVCPLAAHAADYFARPTLAMVPFAPGSPPVRWVLCWRTGARTARVAALAAAVAHR</sequence>
<dbReference type="InterPro" id="IPR036388">
    <property type="entry name" value="WH-like_DNA-bd_sf"/>
</dbReference>
<dbReference type="SUPFAM" id="SSF46785">
    <property type="entry name" value="Winged helix' DNA-binding domain"/>
    <property type="match status" value="1"/>
</dbReference>
<dbReference type="InterPro" id="IPR036390">
    <property type="entry name" value="WH_DNA-bd_sf"/>
</dbReference>
<dbReference type="Pfam" id="PF03466">
    <property type="entry name" value="LysR_substrate"/>
    <property type="match status" value="1"/>
</dbReference>
<dbReference type="FunFam" id="1.10.10.10:FF:000001">
    <property type="entry name" value="LysR family transcriptional regulator"/>
    <property type="match status" value="1"/>
</dbReference>
<evidence type="ECO:0000313" key="7">
    <source>
        <dbReference type="Proteomes" id="UP000198583"/>
    </source>
</evidence>
<dbReference type="SUPFAM" id="SSF53850">
    <property type="entry name" value="Periplasmic binding protein-like II"/>
    <property type="match status" value="1"/>
</dbReference>
<dbReference type="GO" id="GO:0003677">
    <property type="term" value="F:DNA binding"/>
    <property type="evidence" value="ECO:0007669"/>
    <property type="project" value="UniProtKB-KW"/>
</dbReference>
<dbReference type="Gene3D" id="1.10.10.10">
    <property type="entry name" value="Winged helix-like DNA-binding domain superfamily/Winged helix DNA-binding domain"/>
    <property type="match status" value="1"/>
</dbReference>
<dbReference type="OrthoDB" id="79118at2"/>
<proteinExistence type="inferred from homology"/>
<dbReference type="Proteomes" id="UP000198583">
    <property type="component" value="Unassembled WGS sequence"/>
</dbReference>
<dbReference type="InterPro" id="IPR000847">
    <property type="entry name" value="LysR_HTH_N"/>
</dbReference>
<accession>A0A1I6D8X1</accession>